<protein>
    <recommendedName>
        <fullName evidence="4">DUF4012 domain-containing protein</fullName>
    </recommendedName>
</protein>
<comment type="caution">
    <text evidence="2">The sequence shown here is derived from an EMBL/GenBank/DDBJ whole genome shotgun (WGS) entry which is preliminary data.</text>
</comment>
<dbReference type="Pfam" id="PF13196">
    <property type="entry name" value="DUF4012"/>
    <property type="match status" value="1"/>
</dbReference>
<dbReference type="InterPro" id="IPR025101">
    <property type="entry name" value="DUF4012"/>
</dbReference>
<keyword evidence="1" id="KW-0472">Membrane</keyword>
<evidence type="ECO:0000313" key="3">
    <source>
        <dbReference type="Proteomes" id="UP000242972"/>
    </source>
</evidence>
<proteinExistence type="predicted"/>
<evidence type="ECO:0000313" key="2">
    <source>
        <dbReference type="EMBL" id="PSR33532.1"/>
    </source>
</evidence>
<keyword evidence="1" id="KW-0812">Transmembrane</keyword>
<reference evidence="2 3" key="1">
    <citation type="journal article" date="2014" name="BMC Genomics">
        <title>Comparison of environmental and isolate Sulfobacillus genomes reveals diverse carbon, sulfur, nitrogen, and hydrogen metabolisms.</title>
        <authorList>
            <person name="Justice N.B."/>
            <person name="Norman A."/>
            <person name="Brown C.T."/>
            <person name="Singh A."/>
            <person name="Thomas B.C."/>
            <person name="Banfield J.F."/>
        </authorList>
    </citation>
    <scope>NUCLEOTIDE SEQUENCE [LARGE SCALE GENOMIC DNA]</scope>
    <source>
        <strain evidence="2">AMDSBA4</strain>
    </source>
</reference>
<accession>A0A2T2XGH0</accession>
<organism evidence="2 3">
    <name type="scientific">Sulfobacillus benefaciens</name>
    <dbReference type="NCBI Taxonomy" id="453960"/>
    <lineage>
        <taxon>Bacteria</taxon>
        <taxon>Bacillati</taxon>
        <taxon>Bacillota</taxon>
        <taxon>Clostridia</taxon>
        <taxon>Eubacteriales</taxon>
        <taxon>Clostridiales Family XVII. Incertae Sedis</taxon>
        <taxon>Sulfobacillus</taxon>
    </lineage>
</organism>
<keyword evidence="1" id="KW-1133">Transmembrane helix</keyword>
<dbReference type="Proteomes" id="UP000242972">
    <property type="component" value="Unassembled WGS sequence"/>
</dbReference>
<name>A0A2T2XGH0_9FIRM</name>
<evidence type="ECO:0008006" key="4">
    <source>
        <dbReference type="Google" id="ProtNLM"/>
    </source>
</evidence>
<sequence>MKSKHYIVGAALIGLAAVFVGAPLIMVRADSIRLKTELGEITAAAHLRNLPQLQQVLNQTEGTLANVLLAGRLLFYAKAIPHWGAVYGNVMNLVAGGYDVSKAASLTLSALPPHLNSHGLKSLIRDWPTVTSHLRPVVPWVSKAASALALVNRQDLPGALRGQWPHIMQLRETLQALARYSPLIIASGPVVDTVMGENHPQRYLVMFENSGELRATGGFLTAYGYLELNKGKITAMSAQNTYALLSRIRYRPPAPPPIAKYVYTPTWHLRDANWSPNVPTAVAKIYQFYDSIPKAPPVAGTFLVTTWFVDRLLADVGPVAVATGSGTVMVTAQNANYQMEYMAEKSGLSQTQRKAFIGTMMKAVLERAFAAKGKALEKILGTVVTGLNQKLLLLYFGDTKAEQLTQQVNWGGTIDRHVFGNYLEVVDENLGGHKDNFYIKEYVRVTIVRRLETIRITWVNPAAPDNNWLVVPYSDWVRVYLPLGTKLLGIEGQNGAIEQYTNSEVDKFVVGTHVTEPIKASASAPPASGTLVFRVELPQKLSLTSFTIQKQPGVPVVHYLVQIGSHSRIWDLREDTRLTGL</sequence>
<dbReference type="AlphaFoldDB" id="A0A2T2XGH0"/>
<dbReference type="EMBL" id="PXYW01000019">
    <property type="protein sequence ID" value="PSR33532.1"/>
    <property type="molecule type" value="Genomic_DNA"/>
</dbReference>
<feature type="transmembrane region" description="Helical" evidence="1">
    <location>
        <begin position="6"/>
        <end position="27"/>
    </location>
</feature>
<gene>
    <name evidence="2" type="ORF">C7B46_09645</name>
</gene>
<evidence type="ECO:0000256" key="1">
    <source>
        <dbReference type="SAM" id="Phobius"/>
    </source>
</evidence>